<feature type="transmembrane region" description="Helical" evidence="1">
    <location>
        <begin position="51"/>
        <end position="73"/>
    </location>
</feature>
<dbReference type="InterPro" id="IPR007720">
    <property type="entry name" value="PigQ/GPI1"/>
</dbReference>
<evidence type="ECO:0000256" key="1">
    <source>
        <dbReference type="SAM" id="Phobius"/>
    </source>
</evidence>
<organism evidence="2">
    <name type="scientific">Nippostrongylus brasiliensis</name>
    <name type="common">Rat hookworm</name>
    <dbReference type="NCBI Taxonomy" id="27835"/>
    <lineage>
        <taxon>Eukaryota</taxon>
        <taxon>Metazoa</taxon>
        <taxon>Ecdysozoa</taxon>
        <taxon>Nematoda</taxon>
        <taxon>Chromadorea</taxon>
        <taxon>Rhabditida</taxon>
        <taxon>Rhabditina</taxon>
        <taxon>Rhabditomorpha</taxon>
        <taxon>Strongyloidea</taxon>
        <taxon>Heligmosomidae</taxon>
        <taxon>Nippostrongylus</taxon>
    </lineage>
</organism>
<name>A0A0N4XFW8_NIPBR</name>
<keyword evidence="1" id="KW-1133">Transmembrane helix</keyword>
<dbReference type="PANTHER" id="PTHR21329">
    <property type="entry name" value="PHOSPHATIDYLINOSITOL N-ACETYLGLUCOSAMINYLTRANSFERASE SUBUNIT Q-RELATED"/>
    <property type="match status" value="1"/>
</dbReference>
<dbReference type="AlphaFoldDB" id="A0A0N4XFW8"/>
<accession>A0A0N4XFW8</accession>
<dbReference type="GO" id="GO:0005783">
    <property type="term" value="C:endoplasmic reticulum"/>
    <property type="evidence" value="ECO:0007669"/>
    <property type="project" value="TreeGrafter"/>
</dbReference>
<sequence>LLIGSTCAPFRSKCSAKNSAINEHIFSTFHSTASYSFRYEFQVHLDTRQQFITTLLFTILLFLLPTIVVYFIVFKALRLSVMVLQNVIARVALHRQFTIPVADFIASRFQQ</sequence>
<keyword evidence="1" id="KW-0812">Transmembrane</keyword>
<dbReference type="GO" id="GO:0016020">
    <property type="term" value="C:membrane"/>
    <property type="evidence" value="ECO:0007669"/>
    <property type="project" value="InterPro"/>
</dbReference>
<protein>
    <submittedName>
        <fullName evidence="2">G_PROTEIN_RECEP_F1_2 domain-containing protein</fullName>
    </submittedName>
</protein>
<dbReference type="PANTHER" id="PTHR21329:SF3">
    <property type="entry name" value="PHOSPHATIDYLINOSITOL N-ACETYLGLUCOSAMINYLTRANSFERASE SUBUNIT Q"/>
    <property type="match status" value="1"/>
</dbReference>
<reference evidence="2" key="1">
    <citation type="submission" date="2017-02" db="UniProtKB">
        <authorList>
            <consortium name="WormBaseParasite"/>
        </authorList>
    </citation>
    <scope>IDENTIFICATION</scope>
</reference>
<evidence type="ECO:0000313" key="2">
    <source>
        <dbReference type="WBParaSite" id="NBR_0000142001-mRNA-1"/>
    </source>
</evidence>
<proteinExistence type="predicted"/>
<dbReference type="GO" id="GO:0006506">
    <property type="term" value="P:GPI anchor biosynthetic process"/>
    <property type="evidence" value="ECO:0007669"/>
    <property type="project" value="InterPro"/>
</dbReference>
<dbReference type="WBParaSite" id="NBR_0000142001-mRNA-1">
    <property type="protein sequence ID" value="NBR_0000142001-mRNA-1"/>
    <property type="gene ID" value="NBR_0000142001"/>
</dbReference>
<keyword evidence="1" id="KW-0472">Membrane</keyword>
<dbReference type="Pfam" id="PF05024">
    <property type="entry name" value="Gpi1"/>
    <property type="match status" value="1"/>
</dbReference>